<name>A0A6C0DJF7_9ZZZZ</name>
<dbReference type="AlphaFoldDB" id="A0A6C0DJF7"/>
<protein>
    <submittedName>
        <fullName evidence="1">Uncharacterized protein</fullName>
    </submittedName>
</protein>
<organism evidence="1">
    <name type="scientific">viral metagenome</name>
    <dbReference type="NCBI Taxonomy" id="1070528"/>
    <lineage>
        <taxon>unclassified sequences</taxon>
        <taxon>metagenomes</taxon>
        <taxon>organismal metagenomes</taxon>
    </lineage>
</organism>
<dbReference type="EMBL" id="MN739624">
    <property type="protein sequence ID" value="QHT16414.1"/>
    <property type="molecule type" value="Genomic_DNA"/>
</dbReference>
<reference evidence="1" key="1">
    <citation type="journal article" date="2020" name="Nature">
        <title>Giant virus diversity and host interactions through global metagenomics.</title>
        <authorList>
            <person name="Schulz F."/>
            <person name="Roux S."/>
            <person name="Paez-Espino D."/>
            <person name="Jungbluth S."/>
            <person name="Walsh D.A."/>
            <person name="Denef V.J."/>
            <person name="McMahon K.D."/>
            <person name="Konstantinidis K.T."/>
            <person name="Eloe-Fadrosh E.A."/>
            <person name="Kyrpides N.C."/>
            <person name="Woyke T."/>
        </authorList>
    </citation>
    <scope>NUCLEOTIDE SEQUENCE</scope>
    <source>
        <strain evidence="1">GVMAG-M-3300023174-182</strain>
    </source>
</reference>
<proteinExistence type="predicted"/>
<evidence type="ECO:0000313" key="1">
    <source>
        <dbReference type="EMBL" id="QHT16414.1"/>
    </source>
</evidence>
<accession>A0A6C0DJF7</accession>
<sequence>MKIIFFNHAKKQCGVYQYGKRVYDILKKTEGVDYIYIEVENQSQYIESILNNAPNIHCIIYNYHSSTMSWLNSTNIQKNVKNIGIPHESDGHFFDIICDIDPNIQETNRKFSIPRPIYDNVDEILENYKPTTQTIKDFIEYSEEGVPIFGSFGFGFSFKGFDKIINIVNEQFDSAIIKFIIPSADFDGIGDITNSNIKNLCESIPKKSKIKLMITHEFCSNEDILYFLRLNTMNIFLYDKLQGRGISSVIDYAISVKKPFGISDSNMFRHIYSDKICLYKNSVNDCMNYSMNVNNKFIQEYSNNNLIHKIKQITKMRGIFYNSKEALCSIWESGKMVYNSLKTSSHYTLDYSEEQELDFSYDFAIFNQHFTVNNWMNEYIIRKFSKPTFCIVTEVSFSQNPTSRSPDYFSHYIVLDPTINETENIHAFCRPLEDFDLSNVDESLTQNDIPKVFSFGFATPGKDWYRIAKLVQNDYDKAFIHFNIPKGTHISDSTHNEEINKIKAGIKSILKKPGINIKITSDNYSKEELIAICSTKTINCFFYNRQHIYSSGLSAVTDQAISSGRPLFITNDCTFRHIHKYIDCYPSIGIKEAIEKTKDGVLKMKLDWSSKNFSNKFEKILIKSFYG</sequence>